<feature type="non-terminal residue" evidence="2">
    <location>
        <position position="1"/>
    </location>
</feature>
<dbReference type="GO" id="GO:0016192">
    <property type="term" value="P:vesicle-mediated transport"/>
    <property type="evidence" value="ECO:0007669"/>
    <property type="project" value="InterPro"/>
</dbReference>
<dbReference type="EMBL" id="HAAD01002197">
    <property type="protein sequence ID" value="CDG68429.1"/>
    <property type="molecule type" value="mRNA"/>
</dbReference>
<gene>
    <name evidence="2" type="primary">SCFD1</name>
</gene>
<comment type="similarity">
    <text evidence="1">Belongs to the STXBP/unc-18/SEC1 family.</text>
</comment>
<reference evidence="2" key="1">
    <citation type="journal article" date="2013" name="Genome Biol. Evol.">
        <title>Punctuated emergences of genetic and phenotypic innovations in eumetazoan, bilaterian, euteleostome, and hominidae ancestors.</title>
        <authorList>
            <person name="Wenger Y."/>
            <person name="Galliot B."/>
        </authorList>
    </citation>
    <scope>NUCLEOTIDE SEQUENCE</scope>
    <source>
        <tissue evidence="2">Whole animals</tissue>
    </source>
</reference>
<organism evidence="2">
    <name type="scientific">Hydra vulgaris</name>
    <name type="common">Hydra</name>
    <name type="synonym">Hydra attenuata</name>
    <dbReference type="NCBI Taxonomy" id="6087"/>
    <lineage>
        <taxon>Eukaryota</taxon>
        <taxon>Metazoa</taxon>
        <taxon>Cnidaria</taxon>
        <taxon>Hydrozoa</taxon>
        <taxon>Hydroidolina</taxon>
        <taxon>Anthoathecata</taxon>
        <taxon>Aplanulata</taxon>
        <taxon>Hydridae</taxon>
        <taxon>Hydra</taxon>
    </lineage>
</organism>
<sequence>VGIKMAAINLRAKQIESVKRMLNFHESVTKTSLALAEPTWKVLVYDQFGQDIISPLLTLKELRELGVTLHLLLHSDRDEINDVPAVYFVYPSEENIRRICQDLQNGIYEKYYLNFISPISRHRLEDIATATLQANCVELVAKVVDQYMNFISLEEDFFTVKYHDRQSISYYAMNNPEAKDSEIELICETLVDSLFSFLVTTGIVPIIRCAKGNAAEIVSEALDKKIRDSRNTLFTNDIQSGNFSFQRPVLIILDRNIDLCTPLHHTWTYQALCHDVFNLELNRVTVTDPEVIKEGGPPKSKPKKYDFTSQDKFWDQHKASPFPTVAEAIQRELDEYRVSEDEVKKLKNVMGVQNEDNEAIEGIWSENTNKLTNAVSSLPMLLEKKRLIDTHMTIATSMLEHIKHRKLDIFFETEEKIMGKSTLDKSVIELIQDAEVGTPEDKLRLFLIYYMSTPTIAENDFEAHVKALEVAGCNLGSINYIKKWKTFNKVTTDSIQTSTGQNAYSAMFSRIMSTGSQFVMEGVKNLVVGTKKLPVTRIVDAIMEQKNIPEIENYRYFDPKMLKVNEASLMKNKTPYSDAIVFMVGGGNYIEYANLIGYEKRHGKQQKKIIYGCSELLNATQFVKQLNLLKNRLSFPMSV</sequence>
<dbReference type="InterPro" id="IPR043154">
    <property type="entry name" value="Sec-1-like_dom1"/>
</dbReference>
<protein>
    <submittedName>
        <fullName evidence="2">Sec1 family domain-containing protein 1</fullName>
    </submittedName>
</protein>
<dbReference type="FunFam" id="3.40.50.2060:FF:000002">
    <property type="entry name" value="sec1 family domain-containing protein 1"/>
    <property type="match status" value="1"/>
</dbReference>
<dbReference type="InterPro" id="IPR036045">
    <property type="entry name" value="Sec1-like_sf"/>
</dbReference>
<dbReference type="SUPFAM" id="SSF56815">
    <property type="entry name" value="Sec1/munc18-like (SM) proteins"/>
    <property type="match status" value="1"/>
</dbReference>
<dbReference type="InterPro" id="IPR027482">
    <property type="entry name" value="Sec1-like_dom2"/>
</dbReference>
<proteinExistence type="evidence at transcript level"/>
<dbReference type="PANTHER" id="PTHR11679">
    <property type="entry name" value="VESICLE PROTEIN SORTING-ASSOCIATED"/>
    <property type="match status" value="1"/>
</dbReference>
<dbReference type="OrthoDB" id="1692427at2759"/>
<dbReference type="Gene3D" id="3.90.830.10">
    <property type="entry name" value="Syntaxin Binding Protein 1, Chain A, domain 2"/>
    <property type="match status" value="1"/>
</dbReference>
<evidence type="ECO:0000313" key="2">
    <source>
        <dbReference type="EMBL" id="CDG68429.1"/>
    </source>
</evidence>
<feature type="non-terminal residue" evidence="2">
    <location>
        <position position="639"/>
    </location>
</feature>
<accession>T2M8J0</accession>
<dbReference type="Gene3D" id="3.40.50.1910">
    <property type="match status" value="1"/>
</dbReference>
<dbReference type="PIRSF" id="PIRSF005715">
    <property type="entry name" value="VPS45_Sec1"/>
    <property type="match status" value="1"/>
</dbReference>
<dbReference type="AlphaFoldDB" id="T2M8J0"/>
<name>T2M8J0_HYDVU</name>
<dbReference type="Gene3D" id="1.25.40.60">
    <property type="match status" value="1"/>
</dbReference>
<dbReference type="Gene3D" id="3.40.50.2060">
    <property type="match status" value="1"/>
</dbReference>
<dbReference type="Pfam" id="PF00995">
    <property type="entry name" value="Sec1"/>
    <property type="match status" value="1"/>
</dbReference>
<evidence type="ECO:0000256" key="1">
    <source>
        <dbReference type="ARBA" id="ARBA00009884"/>
    </source>
</evidence>
<dbReference type="InterPro" id="IPR043127">
    <property type="entry name" value="Sec-1-like_dom3a"/>
</dbReference>
<dbReference type="InterPro" id="IPR001619">
    <property type="entry name" value="Sec1-like"/>
</dbReference>